<dbReference type="RefSeq" id="WP_147043200.1">
    <property type="nucleotide sequence ID" value="NZ_BAABIR010000004.1"/>
</dbReference>
<keyword evidence="3" id="KW-1185">Reference proteome</keyword>
<dbReference type="OrthoDB" id="7596720at2"/>
<evidence type="ECO:0000313" key="3">
    <source>
        <dbReference type="Proteomes" id="UP000321249"/>
    </source>
</evidence>
<evidence type="ECO:0000313" key="2">
    <source>
        <dbReference type="EMBL" id="TXC63793.1"/>
    </source>
</evidence>
<gene>
    <name evidence="2" type="ORF">FRZ32_09050</name>
</gene>
<sequence length="142" mass="15320">MKNAIQQRARIARVRRIQHGLAASAAAKAAGQVQLLESNQEKLARMRGELRPSAGPSTGATLAQLGELAMRLDSARIGLGRSIDSARSVAIARESERISARREQESAEKLQKAAIDAAVALAERRPLRSGRPRTRLSDGETM</sequence>
<dbReference type="EMBL" id="VOQQ01000001">
    <property type="protein sequence ID" value="TXC63793.1"/>
    <property type="molecule type" value="Genomic_DNA"/>
</dbReference>
<organism evidence="2 3">
    <name type="scientific">Allosphingosinicella ginsenosidimutans</name>
    <dbReference type="NCBI Taxonomy" id="1176539"/>
    <lineage>
        <taxon>Bacteria</taxon>
        <taxon>Pseudomonadati</taxon>
        <taxon>Pseudomonadota</taxon>
        <taxon>Alphaproteobacteria</taxon>
        <taxon>Sphingomonadales</taxon>
        <taxon>Sphingomonadaceae</taxon>
        <taxon>Allosphingosinicella</taxon>
    </lineage>
</organism>
<dbReference type="Proteomes" id="UP000321249">
    <property type="component" value="Unassembled WGS sequence"/>
</dbReference>
<feature type="region of interest" description="Disordered" evidence="1">
    <location>
        <begin position="123"/>
        <end position="142"/>
    </location>
</feature>
<proteinExistence type="predicted"/>
<dbReference type="AlphaFoldDB" id="A0A5C6TTP0"/>
<protein>
    <submittedName>
        <fullName evidence="2">Uncharacterized protein</fullName>
    </submittedName>
</protein>
<accession>A0A5C6TTP0</accession>
<reference evidence="2 3" key="1">
    <citation type="journal article" date="2015" name="J. Microbiol.">
        <title>Sphingosinicella ginsenosidimutans sp. nov., with ginsenoside converting activity.</title>
        <authorList>
            <person name="Kim J.K."/>
            <person name="Kang M.S."/>
            <person name="Park S.C."/>
            <person name="Kim K.M."/>
            <person name="Choi K."/>
            <person name="Yoon M.H."/>
            <person name="Im W.T."/>
        </authorList>
    </citation>
    <scope>NUCLEOTIDE SEQUENCE [LARGE SCALE GENOMIC DNA]</scope>
    <source>
        <strain evidence="2 3">BS-11</strain>
    </source>
</reference>
<comment type="caution">
    <text evidence="2">The sequence shown here is derived from an EMBL/GenBank/DDBJ whole genome shotgun (WGS) entry which is preliminary data.</text>
</comment>
<evidence type="ECO:0000256" key="1">
    <source>
        <dbReference type="SAM" id="MobiDB-lite"/>
    </source>
</evidence>
<name>A0A5C6TTP0_9SPHN</name>